<evidence type="ECO:0000313" key="22">
    <source>
        <dbReference type="Proteomes" id="UP000029488"/>
    </source>
</evidence>
<dbReference type="Proteomes" id="UP000467635">
    <property type="component" value="Unassembled WGS sequence"/>
</dbReference>
<dbReference type="Proteomes" id="UP000094723">
    <property type="component" value="Chromosome"/>
</dbReference>
<dbReference type="Proteomes" id="UP000196255">
    <property type="component" value="Unassembled WGS sequence"/>
</dbReference>
<proteinExistence type="inferred from homology"/>
<dbReference type="PANTHER" id="PTHR34477">
    <property type="entry name" value="UPF0213 PROTEIN YHBQ"/>
    <property type="match status" value="1"/>
</dbReference>
<feature type="domain" description="GIY-YIG" evidence="2">
    <location>
        <begin position="5"/>
        <end position="82"/>
    </location>
</feature>
<dbReference type="EMBL" id="NBEB01000030">
    <property type="protein sequence ID" value="OQQ85652.1"/>
    <property type="molecule type" value="Genomic_DNA"/>
</dbReference>
<dbReference type="Proteomes" id="UP001224533">
    <property type="component" value="Chromosome"/>
</dbReference>
<dbReference type="Proteomes" id="UP001174888">
    <property type="component" value="Unassembled WGS sequence"/>
</dbReference>
<dbReference type="EMBL" id="QFAS01000004">
    <property type="protein sequence ID" value="PWG53866.1"/>
    <property type="molecule type" value="Genomic_DNA"/>
</dbReference>
<evidence type="ECO:0000313" key="11">
    <source>
        <dbReference type="EMBL" id="MYY72114.1"/>
    </source>
</evidence>
<evidence type="ECO:0000313" key="10">
    <source>
        <dbReference type="EMBL" id="MYY63920.1"/>
    </source>
</evidence>
<evidence type="ECO:0000313" key="34">
    <source>
        <dbReference type="Proteomes" id="UP000470980"/>
    </source>
</evidence>
<reference evidence="20 37" key="14">
    <citation type="submission" date="2022-12" db="EMBL/GenBank/DDBJ databases">
        <title>Assessment of beneficial effects and identification of host adaptation-associated genes of Ligilactobacillus salivarius isolated from Meles meles.</title>
        <authorList>
            <person name="Wang Y."/>
        </authorList>
    </citation>
    <scope>NUCLEOTIDE SEQUENCE [LARGE SCALE GENOMIC DNA]</scope>
    <source>
        <strain evidence="20 37">S35</strain>
    </source>
</reference>
<reference evidence="5 27" key="5">
    <citation type="submission" date="2017-04" db="EMBL/GenBank/DDBJ databases">
        <title>Complete genome sequence of Lactobacillus salivarius ZLS006, a probiotic strain isolated from healthy piglet.</title>
        <authorList>
            <person name="Zhang D."/>
        </authorList>
    </citation>
    <scope>NUCLEOTIDE SEQUENCE [LARGE SCALE GENOMIC DNA]</scope>
    <source>
        <strain evidence="5 27">ZLS006</strain>
    </source>
</reference>
<evidence type="ECO:0000256" key="1">
    <source>
        <dbReference type="ARBA" id="ARBA00007435"/>
    </source>
</evidence>
<name>A0A089QAY3_9LACO</name>
<reference evidence="34 35" key="11">
    <citation type="journal article" date="2020" name="Food Funct.">
        <title>Screening of Lactobacillus salivarius strains from the feces of Chinese populations and the evaluation of their effects against intestinal inflammation in mice.</title>
        <authorList>
            <person name="Zhai Q."/>
            <person name="Shen X."/>
            <person name="Cen S."/>
            <person name="Zhang C."/>
            <person name="Tian F."/>
            <person name="Zhao J."/>
            <person name="Zhang H."/>
            <person name="Xue Y."/>
            <person name="Chen W."/>
        </authorList>
    </citation>
    <scope>NUCLEOTIDE SEQUENCE [LARGE SCALE GENOMIC DNA]</scope>
    <source>
        <strain evidence="10 36">FYNDL5_1.scaf</strain>
        <strain evidence="12 35">FZJTZ28M4.scaf</strain>
        <strain evidence="11 34">FZJTZ9M6.scaf</strain>
    </source>
</reference>
<evidence type="ECO:0000313" key="32">
    <source>
        <dbReference type="Proteomes" id="UP000437575"/>
    </source>
</evidence>
<dbReference type="InterPro" id="IPR035901">
    <property type="entry name" value="GIY-YIG_endonuc_sf"/>
</dbReference>
<dbReference type="Proteomes" id="UP000437575">
    <property type="component" value="Unassembled WGS sequence"/>
</dbReference>
<reference evidence="7" key="16">
    <citation type="submission" date="2023-07" db="EMBL/GenBank/DDBJ databases">
        <title>Complete genome sequence of Ligilactobacillus salivarius SRCM217594 isolated from Gallus gallus domesticus feces.</title>
        <authorList>
            <person name="Yang H.-G."/>
            <person name="Ryu M.-S."/>
            <person name="Ha G.-S."/>
            <person name="Yang H.-J."/>
            <person name="Jeong D.-Y."/>
        </authorList>
    </citation>
    <scope>NUCLEOTIDE SEQUENCE</scope>
    <source>
        <strain evidence="7">SRCM217594</strain>
    </source>
</reference>
<dbReference type="SUPFAM" id="SSF82771">
    <property type="entry name" value="GIY-YIG endonuclease"/>
    <property type="match status" value="1"/>
</dbReference>
<dbReference type="Proteomes" id="UP000471678">
    <property type="component" value="Unassembled WGS sequence"/>
</dbReference>
<evidence type="ECO:0000313" key="26">
    <source>
        <dbReference type="Proteomes" id="UP000192638"/>
    </source>
</evidence>
<dbReference type="GO" id="GO:0004519">
    <property type="term" value="F:endonuclease activity"/>
    <property type="evidence" value="ECO:0007669"/>
    <property type="project" value="UniProtKB-KW"/>
</dbReference>
<evidence type="ECO:0000313" key="3">
    <source>
        <dbReference type="EMBL" id="AIR10254.1"/>
    </source>
</evidence>
<dbReference type="EMBL" id="CP020858">
    <property type="protein sequence ID" value="ARU19674.1"/>
    <property type="molecule type" value="Genomic_DNA"/>
</dbReference>
<evidence type="ECO:0000313" key="15">
    <source>
        <dbReference type="EMBL" id="OQR25876.1"/>
    </source>
</evidence>
<evidence type="ECO:0000313" key="23">
    <source>
        <dbReference type="Proteomes" id="UP000094723"/>
    </source>
</evidence>
<reference evidence="18 30" key="8">
    <citation type="journal article" date="2018" name="Genome Announc.">
        <title>Fifty-Six Draft Genome Sequences of 10 Lactobacillus Species from 22 Commercial Dietary Supplements.</title>
        <authorList>
            <person name="Gangiredla J."/>
            <person name="Barnaba T.J."/>
            <person name="Mammel M.K."/>
            <person name="Lacher D.W."/>
            <person name="Elkins C.A."/>
            <person name="Lampel K.A."/>
            <person name="Whitehouse C.A."/>
            <person name="Tartera C."/>
        </authorList>
    </citation>
    <scope>NUCLEOTIDE SEQUENCE [LARGE SCALE GENOMIC DNA]</scope>
    <source>
        <strain evidence="18 30">DS11_12</strain>
    </source>
</reference>
<reference evidence="17 29" key="2">
    <citation type="submission" date="2016-05" db="EMBL/GenBank/DDBJ databases">
        <authorList>
            <person name="Lee J.-Y."/>
            <person name="Kim E.B."/>
            <person name="Choi Y.-J."/>
        </authorList>
    </citation>
    <scope>NUCLEOTIDE SEQUENCE [LARGE SCALE GENOMIC DNA]</scope>
    <source>
        <strain evidence="17 29">KLA006</strain>
    </source>
</reference>
<dbReference type="PROSITE" id="PS50164">
    <property type="entry name" value="GIY_YIG"/>
    <property type="match status" value="1"/>
</dbReference>
<organism evidence="3 22">
    <name type="scientific">Ligilactobacillus salivarius</name>
    <dbReference type="NCBI Taxonomy" id="1624"/>
    <lineage>
        <taxon>Bacteria</taxon>
        <taxon>Bacillati</taxon>
        <taxon>Bacillota</taxon>
        <taxon>Bacilli</taxon>
        <taxon>Lactobacillales</taxon>
        <taxon>Lactobacillaceae</taxon>
        <taxon>Ligilactobacillus</taxon>
    </lineage>
</organism>
<keyword evidence="3" id="KW-0540">Nuclease</keyword>
<dbReference type="EMBL" id="NBEY01000024">
    <property type="protein sequence ID" value="OQR25876.1"/>
    <property type="molecule type" value="Genomic_DNA"/>
</dbReference>
<reference evidence="4 23" key="3">
    <citation type="submission" date="2016-09" db="EMBL/GenBank/DDBJ databases">
        <title>Complete Genome Sequence of Lactobacillus salivarius Jin.</title>
        <authorList>
            <person name="Jin N."/>
            <person name="Li C."/>
            <person name="Wang M."/>
            <person name="Ren D."/>
            <person name="Di Y."/>
            <person name="Pan R."/>
            <person name="Du S."/>
            <person name="Lu H."/>
            <person name="Li X."/>
            <person name="Tian M."/>
        </authorList>
    </citation>
    <scope>NUCLEOTIDE SEQUENCE [LARGE SCALE GENOMIC DNA]</scope>
    <source>
        <strain evidence="4 23">CICC 23174</strain>
    </source>
</reference>
<evidence type="ECO:0000313" key="19">
    <source>
        <dbReference type="EMBL" id="PWG53866.1"/>
    </source>
</evidence>
<evidence type="ECO:0000313" key="17">
    <source>
        <dbReference type="EMBL" id="PAY47192.1"/>
    </source>
</evidence>
<evidence type="ECO:0000313" key="18">
    <source>
        <dbReference type="EMBL" id="PTR98980.1"/>
    </source>
</evidence>
<dbReference type="InterPro" id="IPR050190">
    <property type="entry name" value="UPF0213_domain"/>
</dbReference>
<dbReference type="Proteomes" id="UP001231316">
    <property type="component" value="Chromosome"/>
</dbReference>
<dbReference type="GeneID" id="89465296"/>
<evidence type="ECO:0000313" key="21">
    <source>
        <dbReference type="EMBL" id="WII29054.1"/>
    </source>
</evidence>
<dbReference type="EMBL" id="WKKZ01000023">
    <property type="protein sequence ID" value="MSE04578.1"/>
    <property type="molecule type" value="Genomic_DNA"/>
</dbReference>
<evidence type="ECO:0000313" key="16">
    <source>
        <dbReference type="EMBL" id="OUN18426.1"/>
    </source>
</evidence>
<dbReference type="InterPro" id="IPR000305">
    <property type="entry name" value="GIY-YIG_endonuc"/>
</dbReference>
<dbReference type="RefSeq" id="WP_003699814.1">
    <property type="nucleotide sequence ID" value="NZ_CABMGV010000001.1"/>
</dbReference>
<dbReference type="EMBL" id="NFHF01000011">
    <property type="protein sequence ID" value="OUN18426.1"/>
    <property type="molecule type" value="Genomic_DNA"/>
</dbReference>
<sequence length="95" mass="11353">MVKENSYYFYVLLCADNTLYGGFTTDLIRRLNQHNDGVGAKYTRLKKRRPVEMIYHEKFSSKSMALKKEYAFKHQSREKKNKYLVEHGVDRNLIE</sequence>
<evidence type="ECO:0000313" key="33">
    <source>
        <dbReference type="Proteomes" id="UP000467635"/>
    </source>
</evidence>
<dbReference type="EMBL" id="VSTU01000002">
    <property type="protein sequence ID" value="MYZ65739.1"/>
    <property type="molecule type" value="Genomic_DNA"/>
</dbReference>
<evidence type="ECO:0000313" key="20">
    <source>
        <dbReference type="EMBL" id="WHS17120.1"/>
    </source>
</evidence>
<keyword evidence="3" id="KW-0378">Hydrolase</keyword>
<reference evidence="3 22" key="1">
    <citation type="journal article" date="2014" name="BMC Genomics">
        <title>Unusual genome complexity in Lactobacillus salivarius JCM1046.</title>
        <authorList>
            <person name="Raftis E.J."/>
            <person name="Forde B.M."/>
            <person name="Claesson M.J."/>
            <person name="O'Toole P.W."/>
        </authorList>
    </citation>
    <scope>NUCLEOTIDE SEQUENCE [LARGE SCALE GENOMIC DNA]</scope>
    <source>
        <strain evidence="3 22">JCM1046</strain>
    </source>
</reference>
<gene>
    <name evidence="17" type="ORF">A8C52_06550</name>
    <name evidence="16" type="ORF">B5G36_05715</name>
    <name evidence="15" type="ORF">B6U37_02655</name>
    <name evidence="14" type="ORF">B6U56_02585</name>
    <name evidence="13" type="ORF">B6U60_02305</name>
    <name evidence="5" type="ORF">B7R82_06580</name>
    <name evidence="4" type="ORF">BHF65_08390</name>
    <name evidence="19" type="ORF">DB362_01825</name>
    <name evidence="18" type="ORF">DBP89_02285</name>
    <name evidence="12" type="ORF">FYL06_02025</name>
    <name evidence="11" type="ORF">FYL10_00185</name>
    <name evidence="10" type="ORF">FYL25_00455</name>
    <name evidence="9" type="ORF">GKC33_03365</name>
    <name evidence="8" type="ORF">GKC34_01630</name>
    <name evidence="6" type="ORF">K8V06_08375</name>
    <name evidence="3" type="ORF">LSJ_0557</name>
    <name evidence="20" type="ORF">O2U02_06330</name>
    <name evidence="21" type="ORF">QFE45_02845</name>
    <name evidence="7" type="ORF">QYC35_05865</name>
</gene>
<dbReference type="EMBL" id="CP017107">
    <property type="protein sequence ID" value="AOO74234.1"/>
    <property type="molecule type" value="Genomic_DNA"/>
</dbReference>
<dbReference type="EMBL" id="JAUIQT010000001">
    <property type="protein sequence ID" value="MDN4833763.1"/>
    <property type="molecule type" value="Genomic_DNA"/>
</dbReference>
<keyword evidence="3" id="KW-0255">Endonuclease</keyword>
<evidence type="ECO:0000313" key="36">
    <source>
        <dbReference type="Proteomes" id="UP000471678"/>
    </source>
</evidence>
<dbReference type="EMBL" id="DYVK01000078">
    <property type="protein sequence ID" value="HJG16134.1"/>
    <property type="molecule type" value="Genomic_DNA"/>
</dbReference>
<evidence type="ECO:0000313" key="9">
    <source>
        <dbReference type="EMBL" id="MSE07783.1"/>
    </source>
</evidence>
<dbReference type="Proteomes" id="UP000244552">
    <property type="component" value="Unassembled WGS sequence"/>
</dbReference>
<dbReference type="EMBL" id="NBEF01000014">
    <property type="protein sequence ID" value="OQQ91315.1"/>
    <property type="molecule type" value="Genomic_DNA"/>
</dbReference>
<dbReference type="EMBL" id="VSUB01000001">
    <property type="protein sequence ID" value="MYY63920.1"/>
    <property type="molecule type" value="Genomic_DNA"/>
</dbReference>
<dbReference type="KEGG" id="lsj:LSJ_0557"/>
<evidence type="ECO:0000313" key="7">
    <source>
        <dbReference type="EMBL" id="MDN4833763.1"/>
    </source>
</evidence>
<dbReference type="EMBL" id="VSTR01000001">
    <property type="protein sequence ID" value="MYY72114.1"/>
    <property type="molecule type" value="Genomic_DNA"/>
</dbReference>
<dbReference type="EMBL" id="CP123971">
    <property type="protein sequence ID" value="WII29054.1"/>
    <property type="molecule type" value="Genomic_DNA"/>
</dbReference>
<dbReference type="Proteomes" id="UP000471300">
    <property type="component" value="Unassembled WGS sequence"/>
</dbReference>
<reference evidence="28" key="6">
    <citation type="submission" date="2017-04" db="EMBL/GenBank/DDBJ databases">
        <title>Function of individual gut microbiota members based on whole genome sequencing of pure cultures obtained from chicken caecum.</title>
        <authorList>
            <person name="Medvecky M."/>
            <person name="Cejkova D."/>
            <person name="Polansky O."/>
            <person name="Karasova D."/>
            <person name="Kubasova T."/>
            <person name="Cizek A."/>
            <person name="Rychlik I."/>
        </authorList>
    </citation>
    <scope>NUCLEOTIDE SEQUENCE [LARGE SCALE GENOMIC DNA]</scope>
    <source>
        <strain evidence="28">An84</strain>
    </source>
</reference>
<evidence type="ECO:0000313" key="31">
    <source>
        <dbReference type="Proteomes" id="UP000245607"/>
    </source>
</evidence>
<dbReference type="EMBL" id="CP114509">
    <property type="protein sequence ID" value="WHS17120.1"/>
    <property type="molecule type" value="Genomic_DNA"/>
</dbReference>
<reference evidence="16" key="7">
    <citation type="journal article" date="2018" name="BMC Genomics">
        <title>Whole genome sequencing and function prediction of 133 gut anaerobes isolated from chicken caecum in pure cultures.</title>
        <authorList>
            <person name="Medvecky M."/>
            <person name="Cejkova D."/>
            <person name="Polansky O."/>
            <person name="Karasova D."/>
            <person name="Kubasova T."/>
            <person name="Cizek A."/>
            <person name="Rychlik I."/>
        </authorList>
    </citation>
    <scope>NUCLEOTIDE SEQUENCE</scope>
    <source>
        <strain evidence="16">An84</strain>
    </source>
</reference>
<evidence type="ECO:0000313" key="25">
    <source>
        <dbReference type="Proteomes" id="UP000192575"/>
    </source>
</evidence>
<dbReference type="Proteomes" id="UP000245607">
    <property type="component" value="Unassembled WGS sequence"/>
</dbReference>
<reference evidence="6" key="13">
    <citation type="submission" date="2021-09" db="EMBL/GenBank/DDBJ databases">
        <authorList>
            <person name="Gilroy R."/>
        </authorList>
    </citation>
    <scope>NUCLEOTIDE SEQUENCE</scope>
    <source>
        <strain evidence="6">CHK189-29639</strain>
    </source>
</reference>
<dbReference type="Proteomes" id="UP000195378">
    <property type="component" value="Chromosome"/>
</dbReference>
<evidence type="ECO:0000259" key="2">
    <source>
        <dbReference type="PROSITE" id="PS50164"/>
    </source>
</evidence>
<evidence type="ECO:0000313" key="8">
    <source>
        <dbReference type="EMBL" id="MSE04578.1"/>
    </source>
</evidence>
<evidence type="ECO:0000313" key="5">
    <source>
        <dbReference type="EMBL" id="ARU19674.1"/>
    </source>
</evidence>
<reference evidence="32 33" key="10">
    <citation type="submission" date="2019-11" db="EMBL/GenBank/DDBJ databases">
        <title>Draft Genome Sequence of Plant Growth-Promoting Rhizosphere-Associated Bacteria.</title>
        <authorList>
            <person name="Vasilyev I.Y."/>
            <person name="Radchenko V."/>
            <person name="Ilnitskaya E.V."/>
        </authorList>
    </citation>
    <scope>NUCLEOTIDE SEQUENCE [LARGE SCALE GENOMIC DNA]</scope>
    <source>
        <strain evidence="9 33">VRA_01-1sq_f</strain>
        <strain evidence="8 32">VRA_1sq_f</strain>
    </source>
</reference>
<dbReference type="EMBL" id="CP007646">
    <property type="protein sequence ID" value="AIR10254.1"/>
    <property type="molecule type" value="Genomic_DNA"/>
</dbReference>
<evidence type="ECO:0000313" key="30">
    <source>
        <dbReference type="Proteomes" id="UP000244552"/>
    </source>
</evidence>
<dbReference type="Pfam" id="PF01541">
    <property type="entry name" value="GIY-YIG"/>
    <property type="match status" value="1"/>
</dbReference>
<dbReference type="Proteomes" id="UP000218139">
    <property type="component" value="Unassembled WGS sequence"/>
</dbReference>
<dbReference type="Proteomes" id="UP000192638">
    <property type="component" value="Unassembled WGS sequence"/>
</dbReference>
<dbReference type="Proteomes" id="UP000470980">
    <property type="component" value="Unassembled WGS sequence"/>
</dbReference>
<dbReference type="Proteomes" id="UP000759256">
    <property type="component" value="Unassembled WGS sequence"/>
</dbReference>
<dbReference type="EMBL" id="QAGV01000001">
    <property type="protein sequence ID" value="PTR98980.1"/>
    <property type="molecule type" value="Genomic_DNA"/>
</dbReference>
<evidence type="ECO:0000313" key="29">
    <source>
        <dbReference type="Proteomes" id="UP000218139"/>
    </source>
</evidence>
<dbReference type="Proteomes" id="UP000192353">
    <property type="component" value="Unassembled WGS sequence"/>
</dbReference>
<evidence type="ECO:0000313" key="14">
    <source>
        <dbReference type="EMBL" id="OQQ91315.1"/>
    </source>
</evidence>
<evidence type="ECO:0000313" key="27">
    <source>
        <dbReference type="Proteomes" id="UP000195378"/>
    </source>
</evidence>
<dbReference type="Gene3D" id="3.40.1440.10">
    <property type="entry name" value="GIY-YIG endonuclease"/>
    <property type="match status" value="1"/>
</dbReference>
<comment type="similarity">
    <text evidence="1">Belongs to the UPF0213 family.</text>
</comment>
<dbReference type="CDD" id="cd10456">
    <property type="entry name" value="GIY-YIG_UPF0213"/>
    <property type="match status" value="1"/>
</dbReference>
<evidence type="ECO:0000313" key="6">
    <source>
        <dbReference type="EMBL" id="HJG16134.1"/>
    </source>
</evidence>
<reference evidence="24 25" key="4">
    <citation type="submission" date="2017-03" db="EMBL/GenBank/DDBJ databases">
        <title>Phylogenomics and comparative genomics of Lactobacillus salivarius, a mammalian gut commensal.</title>
        <authorList>
            <person name="Harris H.M."/>
        </authorList>
    </citation>
    <scope>NUCLEOTIDE SEQUENCE [LARGE SCALE GENOMIC DNA]</scope>
    <source>
        <strain evidence="15 24">AH4231</strain>
        <strain evidence="14 25">JCM 1047</strain>
        <strain evidence="13 26">LMG 14477</strain>
    </source>
</reference>
<evidence type="ECO:0000313" key="28">
    <source>
        <dbReference type="Proteomes" id="UP000196255"/>
    </source>
</evidence>
<evidence type="ECO:0000313" key="12">
    <source>
        <dbReference type="EMBL" id="MYZ65739.1"/>
    </source>
</evidence>
<protein>
    <submittedName>
        <fullName evidence="6">GIY-YIG nuclease family protein</fullName>
    </submittedName>
    <submittedName>
        <fullName evidence="3">Putative endonuclease</fullName>
    </submittedName>
</protein>
<dbReference type="Proteomes" id="UP000192575">
    <property type="component" value="Unassembled WGS sequence"/>
</dbReference>
<evidence type="ECO:0000313" key="35">
    <source>
        <dbReference type="Proteomes" id="UP000471300"/>
    </source>
</evidence>
<dbReference type="EMBL" id="LXZO01000081">
    <property type="protein sequence ID" value="PAY47192.1"/>
    <property type="molecule type" value="Genomic_DNA"/>
</dbReference>
<evidence type="ECO:0000313" key="24">
    <source>
        <dbReference type="Proteomes" id="UP000192353"/>
    </source>
</evidence>
<accession>A0A089QAY3</accession>
<dbReference type="Proteomes" id="UP000029488">
    <property type="component" value="Chromosome"/>
</dbReference>
<dbReference type="PANTHER" id="PTHR34477:SF1">
    <property type="entry name" value="UPF0213 PROTEIN YHBQ"/>
    <property type="match status" value="1"/>
</dbReference>
<evidence type="ECO:0000313" key="4">
    <source>
        <dbReference type="EMBL" id="AOO74234.1"/>
    </source>
</evidence>
<dbReference type="AlphaFoldDB" id="A0A089QAY3"/>
<reference evidence="19 31" key="9">
    <citation type="submission" date="2018-05" db="EMBL/GenBank/DDBJ databases">
        <title>Lactobacillus salivarius genome sequencing and assembly.</title>
        <authorList>
            <person name="Audisio C."/>
            <person name="Albarracin L."/>
            <person name="Torres M.J."/>
            <person name="Hebert E.M."/>
            <person name="Saavedra L."/>
        </authorList>
    </citation>
    <scope>NUCLEOTIDE SEQUENCE [LARGE SCALE GENOMIC DNA]</scope>
    <source>
        <strain evidence="19 31">A3iob</strain>
    </source>
</reference>
<reference evidence="6" key="12">
    <citation type="journal article" date="2021" name="PeerJ">
        <title>Extensive microbial diversity within the chicken gut microbiome revealed by metagenomics and culture.</title>
        <authorList>
            <person name="Gilroy R."/>
            <person name="Ravi A."/>
            <person name="Getino M."/>
            <person name="Pursley I."/>
            <person name="Horton D.L."/>
            <person name="Alikhan N.F."/>
            <person name="Baker D."/>
            <person name="Gharbi K."/>
            <person name="Hall N."/>
            <person name="Watson M."/>
            <person name="Adriaenssens E.M."/>
            <person name="Foster-Nyarko E."/>
            <person name="Jarju S."/>
            <person name="Secka A."/>
            <person name="Antonio M."/>
            <person name="Oren A."/>
            <person name="Chaudhuri R.R."/>
            <person name="La Ragione R."/>
            <person name="Hildebrand F."/>
            <person name="Pallen M.J."/>
        </authorList>
    </citation>
    <scope>NUCLEOTIDE SEQUENCE</scope>
    <source>
        <strain evidence="6">CHK189-29639</strain>
    </source>
</reference>
<evidence type="ECO:0000313" key="13">
    <source>
        <dbReference type="EMBL" id="OQQ85652.1"/>
    </source>
</evidence>
<evidence type="ECO:0000313" key="37">
    <source>
        <dbReference type="Proteomes" id="UP001224533"/>
    </source>
</evidence>
<dbReference type="EMBL" id="WKKX01000086">
    <property type="protein sequence ID" value="MSE07783.1"/>
    <property type="molecule type" value="Genomic_DNA"/>
</dbReference>
<reference evidence="21" key="15">
    <citation type="submission" date="2023-04" db="EMBL/GenBank/DDBJ databases">
        <title>Four porcine-derived lactic acid bacteria strains analyses and their evaluation as potential probiotics based on genomics.</title>
        <authorList>
            <person name="Niu D."/>
        </authorList>
    </citation>
    <scope>NUCLEOTIDE SEQUENCE</scope>
    <source>
        <strain evidence="21">ZSA5</strain>
    </source>
</reference>